<dbReference type="OrthoDB" id="9810372at2"/>
<organism evidence="9 10">
    <name type="scientific">Melghirimyces algeriensis</name>
    <dbReference type="NCBI Taxonomy" id="910412"/>
    <lineage>
        <taxon>Bacteria</taxon>
        <taxon>Bacillati</taxon>
        <taxon>Bacillota</taxon>
        <taxon>Bacilli</taxon>
        <taxon>Bacillales</taxon>
        <taxon>Thermoactinomycetaceae</taxon>
        <taxon>Melghirimyces</taxon>
    </lineage>
</organism>
<comment type="similarity">
    <text evidence="1">Belongs to the ROK (NagC/XylR) family.</text>
</comment>
<keyword evidence="7" id="KW-0067">ATP-binding</keyword>
<gene>
    <name evidence="9" type="ORF">SAMN06264849_10527</name>
</gene>
<keyword evidence="5" id="KW-0547">Nucleotide-binding</keyword>
<evidence type="ECO:0000256" key="5">
    <source>
        <dbReference type="ARBA" id="ARBA00022741"/>
    </source>
</evidence>
<evidence type="ECO:0000313" key="9">
    <source>
        <dbReference type="EMBL" id="SMO65328.1"/>
    </source>
</evidence>
<evidence type="ECO:0000256" key="3">
    <source>
        <dbReference type="ARBA" id="ARBA00014701"/>
    </source>
</evidence>
<dbReference type="SUPFAM" id="SSF53067">
    <property type="entry name" value="Actin-like ATPase domain"/>
    <property type="match status" value="1"/>
</dbReference>
<dbReference type="Proteomes" id="UP000315636">
    <property type="component" value="Unassembled WGS sequence"/>
</dbReference>
<dbReference type="GO" id="GO:0006096">
    <property type="term" value="P:glycolytic process"/>
    <property type="evidence" value="ECO:0007669"/>
    <property type="project" value="InterPro"/>
</dbReference>
<dbReference type="NCBIfam" id="TIGR00744">
    <property type="entry name" value="ROK_glcA_fam"/>
    <property type="match status" value="1"/>
</dbReference>
<evidence type="ECO:0000256" key="8">
    <source>
        <dbReference type="ARBA" id="ARBA00032386"/>
    </source>
</evidence>
<dbReference type="PANTHER" id="PTHR18964">
    <property type="entry name" value="ROK (REPRESSOR, ORF, KINASE) FAMILY"/>
    <property type="match status" value="1"/>
</dbReference>
<dbReference type="Gene3D" id="3.30.420.40">
    <property type="match status" value="2"/>
</dbReference>
<dbReference type="InterPro" id="IPR043129">
    <property type="entry name" value="ATPase_NBD"/>
</dbReference>
<evidence type="ECO:0000256" key="4">
    <source>
        <dbReference type="ARBA" id="ARBA00022679"/>
    </source>
</evidence>
<sequence>MGKTLIGIDVGGTTIKAGIVDGDGRLLQTSETPTPSQESAEVGVQRIADQARQLVDQAGVSWSSVEGVGIGLPGFLDIPQGKIVKLVNIPWTDIAIKDRLEEELNVPVTIDNDANAAAFGEAWIGAGRGLGDLVCITLGTGIGGGMISGGKLIHGSSGLAGEIGHIRVEENGAICGCGRQGCVETIASATGMIRLAKESILSGEHTKLASKAKNDQLMAKDIFDAASEGDPVAQKVIAVAVDALARMMSILSVVTNPAAFIIGGGVSRAGEQLLAPLRQAYAAYTFADARILPAELGNDAGIIGAARLTVQ</sequence>
<dbReference type="InterPro" id="IPR004654">
    <property type="entry name" value="ROK_glcA"/>
</dbReference>
<dbReference type="GO" id="GO:0005524">
    <property type="term" value="F:ATP binding"/>
    <property type="evidence" value="ECO:0007669"/>
    <property type="project" value="UniProtKB-KW"/>
</dbReference>
<name>A0A521D0X4_9BACL</name>
<dbReference type="GO" id="GO:0004340">
    <property type="term" value="F:glucokinase activity"/>
    <property type="evidence" value="ECO:0007669"/>
    <property type="project" value="UniProtKB-EC"/>
</dbReference>
<evidence type="ECO:0000256" key="6">
    <source>
        <dbReference type="ARBA" id="ARBA00022777"/>
    </source>
</evidence>
<proteinExistence type="inferred from homology"/>
<keyword evidence="6 9" id="KW-0418">Kinase</keyword>
<dbReference type="InterPro" id="IPR049874">
    <property type="entry name" value="ROK_cs"/>
</dbReference>
<protein>
    <recommendedName>
        <fullName evidence="3">Glucokinase</fullName>
        <ecNumber evidence="2">2.7.1.2</ecNumber>
    </recommendedName>
    <alternativeName>
        <fullName evidence="8">Glucose kinase</fullName>
    </alternativeName>
</protein>
<reference evidence="9 10" key="1">
    <citation type="submission" date="2017-05" db="EMBL/GenBank/DDBJ databases">
        <authorList>
            <person name="Varghese N."/>
            <person name="Submissions S."/>
        </authorList>
    </citation>
    <scope>NUCLEOTIDE SEQUENCE [LARGE SCALE GENOMIC DNA]</scope>
    <source>
        <strain evidence="9 10">DSM 45474</strain>
    </source>
</reference>
<dbReference type="Pfam" id="PF00480">
    <property type="entry name" value="ROK"/>
    <property type="match status" value="1"/>
</dbReference>
<keyword evidence="10" id="KW-1185">Reference proteome</keyword>
<evidence type="ECO:0000256" key="1">
    <source>
        <dbReference type="ARBA" id="ARBA00006479"/>
    </source>
</evidence>
<accession>A0A521D0X4</accession>
<evidence type="ECO:0000256" key="7">
    <source>
        <dbReference type="ARBA" id="ARBA00022840"/>
    </source>
</evidence>
<dbReference type="GO" id="GO:0005737">
    <property type="term" value="C:cytoplasm"/>
    <property type="evidence" value="ECO:0007669"/>
    <property type="project" value="InterPro"/>
</dbReference>
<dbReference type="PROSITE" id="PS01125">
    <property type="entry name" value="ROK"/>
    <property type="match status" value="1"/>
</dbReference>
<keyword evidence="4" id="KW-0808">Transferase</keyword>
<dbReference type="PANTHER" id="PTHR18964:SF149">
    <property type="entry name" value="BIFUNCTIONAL UDP-N-ACETYLGLUCOSAMINE 2-EPIMERASE_N-ACETYLMANNOSAMINE KINASE"/>
    <property type="match status" value="1"/>
</dbReference>
<evidence type="ECO:0000313" key="10">
    <source>
        <dbReference type="Proteomes" id="UP000315636"/>
    </source>
</evidence>
<dbReference type="EC" id="2.7.1.2" evidence="2"/>
<dbReference type="EMBL" id="FXTI01000005">
    <property type="protein sequence ID" value="SMO65328.1"/>
    <property type="molecule type" value="Genomic_DNA"/>
</dbReference>
<evidence type="ECO:0000256" key="2">
    <source>
        <dbReference type="ARBA" id="ARBA00012323"/>
    </source>
</evidence>
<dbReference type="AlphaFoldDB" id="A0A521D0X4"/>
<dbReference type="InterPro" id="IPR000600">
    <property type="entry name" value="ROK"/>
</dbReference>